<sequence>MILTFTFAKTFKVISSIFADLTAASIITVFVSSSLIMLISRIGISIILFIIAIFFEHKS</sequence>
<evidence type="ECO:0000313" key="2">
    <source>
        <dbReference type="EMBL" id="OGK40626.1"/>
    </source>
</evidence>
<protein>
    <submittedName>
        <fullName evidence="2">Uncharacterized protein</fullName>
    </submittedName>
</protein>
<dbReference type="EMBL" id="MGAF01000030">
    <property type="protein sequence ID" value="OGK40626.1"/>
    <property type="molecule type" value="Genomic_DNA"/>
</dbReference>
<reference evidence="2 3" key="1">
    <citation type="journal article" date="2016" name="Nat. Commun.">
        <title>Thousands of microbial genomes shed light on interconnected biogeochemical processes in an aquifer system.</title>
        <authorList>
            <person name="Anantharaman K."/>
            <person name="Brown C.T."/>
            <person name="Hug L.A."/>
            <person name="Sharon I."/>
            <person name="Castelle C.J."/>
            <person name="Probst A.J."/>
            <person name="Thomas B.C."/>
            <person name="Singh A."/>
            <person name="Wilkins M.J."/>
            <person name="Karaoz U."/>
            <person name="Brodie E.L."/>
            <person name="Williams K.H."/>
            <person name="Hubbard S.S."/>
            <person name="Banfield J.F."/>
        </authorList>
    </citation>
    <scope>NUCLEOTIDE SEQUENCE [LARGE SCALE GENOMIC DNA]</scope>
</reference>
<keyword evidence="1" id="KW-1133">Transmembrane helix</keyword>
<dbReference type="Proteomes" id="UP000179270">
    <property type="component" value="Unassembled WGS sequence"/>
</dbReference>
<name>A0A1F7IB94_9BACT</name>
<evidence type="ECO:0000313" key="3">
    <source>
        <dbReference type="Proteomes" id="UP000179270"/>
    </source>
</evidence>
<dbReference type="AlphaFoldDB" id="A0A1F7IB94"/>
<gene>
    <name evidence="2" type="ORF">A3A74_04275</name>
</gene>
<keyword evidence="1" id="KW-0472">Membrane</keyword>
<evidence type="ECO:0000256" key="1">
    <source>
        <dbReference type="SAM" id="Phobius"/>
    </source>
</evidence>
<organism evidence="2 3">
    <name type="scientific">Candidatus Roizmanbacteria bacterium RIFCSPLOWO2_01_FULL_35_13</name>
    <dbReference type="NCBI Taxonomy" id="1802055"/>
    <lineage>
        <taxon>Bacteria</taxon>
        <taxon>Candidatus Roizmaniibacteriota</taxon>
    </lineage>
</organism>
<accession>A0A1F7IB94</accession>
<proteinExistence type="predicted"/>
<feature type="transmembrane region" description="Helical" evidence="1">
    <location>
        <begin position="38"/>
        <end position="55"/>
    </location>
</feature>
<keyword evidence="1" id="KW-0812">Transmembrane</keyword>
<feature type="transmembrane region" description="Helical" evidence="1">
    <location>
        <begin position="12"/>
        <end position="32"/>
    </location>
</feature>
<comment type="caution">
    <text evidence="2">The sequence shown here is derived from an EMBL/GenBank/DDBJ whole genome shotgun (WGS) entry which is preliminary data.</text>
</comment>